<evidence type="ECO:0000313" key="2">
    <source>
        <dbReference type="EMBL" id="TDP40179.1"/>
    </source>
</evidence>
<protein>
    <submittedName>
        <fullName evidence="2">Uncharacterized protein</fullName>
    </submittedName>
</protein>
<dbReference type="Proteomes" id="UP000295531">
    <property type="component" value="Unassembled WGS sequence"/>
</dbReference>
<proteinExistence type="predicted"/>
<feature type="region of interest" description="Disordered" evidence="1">
    <location>
        <begin position="27"/>
        <end position="53"/>
    </location>
</feature>
<keyword evidence="3" id="KW-1185">Reference proteome</keyword>
<comment type="caution">
    <text evidence="2">The sequence shown here is derived from an EMBL/GenBank/DDBJ whole genome shotgun (WGS) entry which is preliminary data.</text>
</comment>
<dbReference type="EMBL" id="SNXI01000002">
    <property type="protein sequence ID" value="TDP40179.1"/>
    <property type="molecule type" value="Genomic_DNA"/>
</dbReference>
<evidence type="ECO:0000313" key="3">
    <source>
        <dbReference type="Proteomes" id="UP000295531"/>
    </source>
</evidence>
<evidence type="ECO:0000256" key="1">
    <source>
        <dbReference type="SAM" id="MobiDB-lite"/>
    </source>
</evidence>
<gene>
    <name evidence="2" type="ORF">DEU29_10279</name>
</gene>
<reference evidence="2 3" key="1">
    <citation type="submission" date="2019-03" db="EMBL/GenBank/DDBJ databases">
        <title>Freshwater and sediment microbial communities from various areas in North America, analyzing microbe dynamics in response to fracking.</title>
        <authorList>
            <person name="Lamendella R."/>
        </authorList>
    </citation>
    <scope>NUCLEOTIDE SEQUENCE [LARGE SCALE GENOMIC DNA]</scope>
    <source>
        <strain evidence="2 3">18_TX</strain>
    </source>
</reference>
<organism evidence="2 3">
    <name type="scientific">Idiomarina aquatica</name>
    <dbReference type="NCBI Taxonomy" id="1327752"/>
    <lineage>
        <taxon>Bacteria</taxon>
        <taxon>Pseudomonadati</taxon>
        <taxon>Pseudomonadota</taxon>
        <taxon>Gammaproteobacteria</taxon>
        <taxon>Alteromonadales</taxon>
        <taxon>Idiomarinaceae</taxon>
        <taxon>Idiomarina</taxon>
    </lineage>
</organism>
<accession>A0A4R6PP77</accession>
<dbReference type="AlphaFoldDB" id="A0A4R6PP77"/>
<name>A0A4R6PP77_9GAMM</name>
<sequence length="53" mass="5751">MIGASRGLGLRRFRLVLRTRGIEPTAVKPRAKQAYTASAKHEPKPAVGPTPIQ</sequence>